<dbReference type="PANTHER" id="PTHR47027:SF8">
    <property type="entry name" value="RIBONUCLEASE H"/>
    <property type="match status" value="1"/>
</dbReference>
<dbReference type="Proteomes" id="UP001283361">
    <property type="component" value="Unassembled WGS sequence"/>
</dbReference>
<dbReference type="Pfam" id="PF00078">
    <property type="entry name" value="RVT_1"/>
    <property type="match status" value="1"/>
</dbReference>
<reference evidence="3" key="1">
    <citation type="journal article" date="2023" name="G3 (Bethesda)">
        <title>A reference genome for the long-term kleptoplast-retaining sea slug Elysia crispata morphotype clarki.</title>
        <authorList>
            <person name="Eastman K.E."/>
            <person name="Pendleton A.L."/>
            <person name="Shaikh M.A."/>
            <person name="Suttiyut T."/>
            <person name="Ogas R."/>
            <person name="Tomko P."/>
            <person name="Gavelis G."/>
            <person name="Widhalm J.R."/>
            <person name="Wisecaver J.H."/>
        </authorList>
    </citation>
    <scope>NUCLEOTIDE SEQUENCE</scope>
    <source>
        <strain evidence="3">ECLA1</strain>
    </source>
</reference>
<organism evidence="3 4">
    <name type="scientific">Elysia crispata</name>
    <name type="common">lettuce slug</name>
    <dbReference type="NCBI Taxonomy" id="231223"/>
    <lineage>
        <taxon>Eukaryota</taxon>
        <taxon>Metazoa</taxon>
        <taxon>Spiralia</taxon>
        <taxon>Lophotrochozoa</taxon>
        <taxon>Mollusca</taxon>
        <taxon>Gastropoda</taxon>
        <taxon>Heterobranchia</taxon>
        <taxon>Euthyneura</taxon>
        <taxon>Panpulmonata</taxon>
        <taxon>Sacoglossa</taxon>
        <taxon>Placobranchoidea</taxon>
        <taxon>Plakobranchidae</taxon>
        <taxon>Elysia</taxon>
    </lineage>
</organism>
<feature type="region of interest" description="Disordered" evidence="1">
    <location>
        <begin position="140"/>
        <end position="165"/>
    </location>
</feature>
<keyword evidence="4" id="KW-1185">Reference proteome</keyword>
<dbReference type="AlphaFoldDB" id="A0AAE1D327"/>
<evidence type="ECO:0000259" key="2">
    <source>
        <dbReference type="PROSITE" id="PS50878"/>
    </source>
</evidence>
<dbReference type="InterPro" id="IPR043502">
    <property type="entry name" value="DNA/RNA_pol_sf"/>
</dbReference>
<comment type="caution">
    <text evidence="3">The sequence shown here is derived from an EMBL/GenBank/DDBJ whole genome shotgun (WGS) entry which is preliminary data.</text>
</comment>
<feature type="domain" description="Reverse transcriptase" evidence="2">
    <location>
        <begin position="1"/>
        <end position="138"/>
    </location>
</feature>
<protein>
    <recommendedName>
        <fullName evidence="2">Reverse transcriptase domain-containing protein</fullName>
    </recommendedName>
</protein>
<accession>A0AAE1D327</accession>
<dbReference type="PANTHER" id="PTHR47027">
    <property type="entry name" value="REVERSE TRANSCRIPTASE DOMAIN-CONTAINING PROTEIN"/>
    <property type="match status" value="1"/>
</dbReference>
<evidence type="ECO:0000256" key="1">
    <source>
        <dbReference type="SAM" id="MobiDB-lite"/>
    </source>
</evidence>
<name>A0AAE1D327_9GAST</name>
<evidence type="ECO:0000313" key="4">
    <source>
        <dbReference type="Proteomes" id="UP001283361"/>
    </source>
</evidence>
<gene>
    <name evidence="3" type="ORF">RRG08_026062</name>
</gene>
<proteinExistence type="predicted"/>
<dbReference type="InterPro" id="IPR000477">
    <property type="entry name" value="RT_dom"/>
</dbReference>
<evidence type="ECO:0000313" key="3">
    <source>
        <dbReference type="EMBL" id="KAK3755332.1"/>
    </source>
</evidence>
<sequence>MLNQLDIDGKDLRVLRNLYWDQTAAVRVGGELSEYTNIKRGVRQGCVMSPDLFNLYSEVILRNLDGNEGLKANGENLNNLRYADDTSLLAGSEEDLQRLLNIVVEESEKLGLSLNEQNINLFYHDVLGEPYAQTGFISQAKDGTGKMRPKPSQDDLALNPTQNHL</sequence>
<dbReference type="EMBL" id="JAWDGP010005602">
    <property type="protein sequence ID" value="KAK3755332.1"/>
    <property type="molecule type" value="Genomic_DNA"/>
</dbReference>
<dbReference type="PROSITE" id="PS50878">
    <property type="entry name" value="RT_POL"/>
    <property type="match status" value="1"/>
</dbReference>
<dbReference type="SUPFAM" id="SSF56672">
    <property type="entry name" value="DNA/RNA polymerases"/>
    <property type="match status" value="1"/>
</dbReference>